<dbReference type="Proteomes" id="UP000663848">
    <property type="component" value="Unassembled WGS sequence"/>
</dbReference>
<dbReference type="InterPro" id="IPR047234">
    <property type="entry name" value="GRAF_fam"/>
</dbReference>
<dbReference type="EMBL" id="CAJOBP010069833">
    <property type="protein sequence ID" value="CAF4879251.1"/>
    <property type="molecule type" value="Genomic_DNA"/>
</dbReference>
<proteinExistence type="predicted"/>
<sequence>FTFQAMNEEDFEGWVSITGGLIHVSKPELSSKPEMQNELDDSGIDFVKKCIQVIERRGLDEQGLYRV</sequence>
<evidence type="ECO:0000313" key="5">
    <source>
        <dbReference type="Proteomes" id="UP000663873"/>
    </source>
</evidence>
<dbReference type="Gene3D" id="1.10.555.10">
    <property type="entry name" value="Rho GTPase activation protein"/>
    <property type="match status" value="1"/>
</dbReference>
<accession>A0A821TN45</accession>
<evidence type="ECO:0000259" key="1">
    <source>
        <dbReference type="PROSITE" id="PS50238"/>
    </source>
</evidence>
<dbReference type="InterPro" id="IPR008936">
    <property type="entry name" value="Rho_GTPase_activation_prot"/>
</dbReference>
<dbReference type="EMBL" id="CAJOBR010060266">
    <property type="protein sequence ID" value="CAF5070860.1"/>
    <property type="molecule type" value="Genomic_DNA"/>
</dbReference>
<dbReference type="PANTHER" id="PTHR12552">
    <property type="entry name" value="OLIGOPHRENIN 1"/>
    <property type="match status" value="1"/>
</dbReference>
<feature type="non-terminal residue" evidence="2">
    <location>
        <position position="67"/>
    </location>
</feature>
<dbReference type="PROSITE" id="PS50238">
    <property type="entry name" value="RHOGAP"/>
    <property type="match status" value="1"/>
</dbReference>
<keyword evidence="5" id="KW-1185">Reference proteome</keyword>
<dbReference type="AlphaFoldDB" id="A0A821TN45"/>
<feature type="domain" description="Rho-GAP" evidence="1">
    <location>
        <begin position="27"/>
        <end position="67"/>
    </location>
</feature>
<evidence type="ECO:0000313" key="2">
    <source>
        <dbReference type="EMBL" id="CAF4879251.1"/>
    </source>
</evidence>
<protein>
    <recommendedName>
        <fullName evidence="1">Rho-GAP domain-containing protein</fullName>
    </recommendedName>
</protein>
<gene>
    <name evidence="3" type="ORF">QYT958_LOCUS43195</name>
    <name evidence="4" type="ORF">QYT958_LOCUS43233</name>
    <name evidence="2" type="ORF">UJA718_LOCUS44620</name>
</gene>
<dbReference type="PANTHER" id="PTHR12552:SF1">
    <property type="entry name" value="RHO GTPASE-ACTIVATING PROTEIN GRAF"/>
    <property type="match status" value="1"/>
</dbReference>
<name>A0A821TN45_9BILA</name>
<dbReference type="InterPro" id="IPR000198">
    <property type="entry name" value="RhoGAP_dom"/>
</dbReference>
<dbReference type="GO" id="GO:0005096">
    <property type="term" value="F:GTPase activator activity"/>
    <property type="evidence" value="ECO:0007669"/>
    <property type="project" value="InterPro"/>
</dbReference>
<feature type="non-terminal residue" evidence="2">
    <location>
        <position position="1"/>
    </location>
</feature>
<dbReference type="EMBL" id="CAJOBR010060019">
    <property type="protein sequence ID" value="CAF5070317.1"/>
    <property type="molecule type" value="Genomic_DNA"/>
</dbReference>
<dbReference type="Proteomes" id="UP000663873">
    <property type="component" value="Unassembled WGS sequence"/>
</dbReference>
<evidence type="ECO:0000313" key="4">
    <source>
        <dbReference type="EMBL" id="CAF5070860.1"/>
    </source>
</evidence>
<organism evidence="2 5">
    <name type="scientific">Rotaria socialis</name>
    <dbReference type="NCBI Taxonomy" id="392032"/>
    <lineage>
        <taxon>Eukaryota</taxon>
        <taxon>Metazoa</taxon>
        <taxon>Spiralia</taxon>
        <taxon>Gnathifera</taxon>
        <taxon>Rotifera</taxon>
        <taxon>Eurotatoria</taxon>
        <taxon>Bdelloidea</taxon>
        <taxon>Philodinida</taxon>
        <taxon>Philodinidae</taxon>
        <taxon>Rotaria</taxon>
    </lineage>
</organism>
<evidence type="ECO:0000313" key="3">
    <source>
        <dbReference type="EMBL" id="CAF5070317.1"/>
    </source>
</evidence>
<dbReference type="GO" id="GO:0007165">
    <property type="term" value="P:signal transduction"/>
    <property type="evidence" value="ECO:0007669"/>
    <property type="project" value="InterPro"/>
</dbReference>
<reference evidence="2" key="1">
    <citation type="submission" date="2021-02" db="EMBL/GenBank/DDBJ databases">
        <authorList>
            <person name="Nowell W R."/>
        </authorList>
    </citation>
    <scope>NUCLEOTIDE SEQUENCE</scope>
</reference>
<comment type="caution">
    <text evidence="2">The sequence shown here is derived from an EMBL/GenBank/DDBJ whole genome shotgun (WGS) entry which is preliminary data.</text>
</comment>